<dbReference type="EMBL" id="PSUL01000085">
    <property type="protein sequence ID" value="PPF09379.1"/>
    <property type="molecule type" value="Genomic_DNA"/>
</dbReference>
<feature type="region of interest" description="Disordered" evidence="3">
    <location>
        <begin position="179"/>
        <end position="201"/>
    </location>
</feature>
<dbReference type="Pfam" id="PF13613">
    <property type="entry name" value="HTH_Tnp_4"/>
    <property type="match status" value="1"/>
</dbReference>
<evidence type="ECO:0000259" key="5">
    <source>
        <dbReference type="Pfam" id="PF13613"/>
    </source>
</evidence>
<evidence type="ECO:0000313" key="6">
    <source>
        <dbReference type="EMBL" id="PPF09379.1"/>
    </source>
</evidence>
<evidence type="ECO:0000256" key="2">
    <source>
        <dbReference type="ARBA" id="ARBA00022723"/>
    </source>
</evidence>
<sequence length="255" mass="28054">MRYDSTTGLDSEQITELVSRIWQIVQSRPASAGRVAILNLREQVVVTVMLVRQNLNQMTVGDLFGVSQPTVSRIYRRIVPLIEQACCLSGVPLEEAAIGRVLLVDGTDVPTGNRASAGENYSGKRHRQGVNVQIASDLKGSLLCVSEPVAGARHDRAAITLCGWEPVLDAVEWIADPGYQGTTATTPTKKPTGGELDDNTKTSNRTLSIIRSAVERCIAHWKNWKILATGYRGRLHELPNLIRAITKLELYRLGW</sequence>
<dbReference type="InterPro" id="IPR027806">
    <property type="entry name" value="HARBI1_dom"/>
</dbReference>
<protein>
    <submittedName>
        <fullName evidence="6">Transposase</fullName>
    </submittedName>
</protein>
<feature type="compositionally biased region" description="Low complexity" evidence="3">
    <location>
        <begin position="181"/>
        <end position="194"/>
    </location>
</feature>
<evidence type="ECO:0000259" key="4">
    <source>
        <dbReference type="Pfam" id="PF13359"/>
    </source>
</evidence>
<reference evidence="8 9" key="1">
    <citation type="submission" date="2018-02" db="EMBL/GenBank/DDBJ databases">
        <title>Bacteriophage NCPPB3778 and a type I-E CRISPR drive the evolution of the US Biological Select Agent, Rathayibacter toxicus.</title>
        <authorList>
            <person name="Davis E.W.II."/>
            <person name="Tabima J.F."/>
            <person name="Weisberg A.J."/>
            <person name="Lopes L.D."/>
            <person name="Wiseman M.S."/>
            <person name="Wiseman M.S."/>
            <person name="Pupko T."/>
            <person name="Belcher M.S."/>
            <person name="Sechler A.J."/>
            <person name="Tancos M.A."/>
            <person name="Schroeder B.K."/>
            <person name="Murray T.D."/>
            <person name="Luster D.G."/>
            <person name="Schneider W.L."/>
            <person name="Rogers E."/>
            <person name="Andreote F.D."/>
            <person name="Grunwald N.J."/>
            <person name="Putnam M.L."/>
            <person name="Chang J.H."/>
        </authorList>
    </citation>
    <scope>NUCLEOTIDE SEQUENCE [LARGE SCALE GENOMIC DNA]</scope>
    <source>
        <strain evidence="7 9">AY1D6</strain>
        <strain evidence="6 8">AY1I9</strain>
    </source>
</reference>
<evidence type="ECO:0000313" key="7">
    <source>
        <dbReference type="EMBL" id="PPH69982.1"/>
    </source>
</evidence>
<evidence type="ECO:0000313" key="9">
    <source>
        <dbReference type="Proteomes" id="UP000239698"/>
    </source>
</evidence>
<organism evidence="6 8">
    <name type="scientific">Rathayibacter rathayi</name>
    <name type="common">Corynebacterium rathayi</name>
    <dbReference type="NCBI Taxonomy" id="33887"/>
    <lineage>
        <taxon>Bacteria</taxon>
        <taxon>Bacillati</taxon>
        <taxon>Actinomycetota</taxon>
        <taxon>Actinomycetes</taxon>
        <taxon>Micrococcales</taxon>
        <taxon>Microbacteriaceae</taxon>
        <taxon>Rathayibacter</taxon>
    </lineage>
</organism>
<dbReference type="AlphaFoldDB" id="A0ABD6W508"/>
<dbReference type="Pfam" id="PF13359">
    <property type="entry name" value="DDE_Tnp_4"/>
    <property type="match status" value="1"/>
</dbReference>
<comment type="cofactor">
    <cofactor evidence="1">
        <name>a divalent metal cation</name>
        <dbReference type="ChEBI" id="CHEBI:60240"/>
    </cofactor>
</comment>
<dbReference type="RefSeq" id="WP_104249343.1">
    <property type="nucleotide sequence ID" value="NZ_CP028129.1"/>
</dbReference>
<comment type="caution">
    <text evidence="6">The sequence shown here is derived from an EMBL/GenBank/DDBJ whole genome shotgun (WGS) entry which is preliminary data.</text>
</comment>
<feature type="domain" description="DDE Tnp4" evidence="4">
    <location>
        <begin position="104"/>
        <end position="245"/>
    </location>
</feature>
<dbReference type="KEGG" id="rry:C1O28_11045"/>
<dbReference type="GO" id="GO:0046872">
    <property type="term" value="F:metal ion binding"/>
    <property type="evidence" value="ECO:0007669"/>
    <property type="project" value="UniProtKB-KW"/>
</dbReference>
<accession>A0ABD6W508</accession>
<dbReference type="Proteomes" id="UP000239698">
    <property type="component" value="Unassembled WGS sequence"/>
</dbReference>
<dbReference type="KEGG" id="rry:C1O28_01735"/>
<keyword evidence="9" id="KW-1185">Reference proteome</keyword>
<gene>
    <name evidence="6" type="ORF">C5C04_14835</name>
    <name evidence="7" type="ORF">C5C40_16220</name>
</gene>
<dbReference type="Proteomes" id="UP000237881">
    <property type="component" value="Unassembled WGS sequence"/>
</dbReference>
<dbReference type="KEGG" id="rry:C1O28_14725"/>
<evidence type="ECO:0000313" key="8">
    <source>
        <dbReference type="Proteomes" id="UP000237881"/>
    </source>
</evidence>
<feature type="domain" description="Transposase Helix-turn-helix" evidence="5">
    <location>
        <begin position="38"/>
        <end position="84"/>
    </location>
</feature>
<evidence type="ECO:0000256" key="1">
    <source>
        <dbReference type="ARBA" id="ARBA00001968"/>
    </source>
</evidence>
<evidence type="ECO:0000256" key="3">
    <source>
        <dbReference type="SAM" id="MobiDB-lite"/>
    </source>
</evidence>
<dbReference type="GeneID" id="49821731"/>
<proteinExistence type="predicted"/>
<name>A0ABD6W508_RATRA</name>
<dbReference type="EMBL" id="PSVT01000097">
    <property type="protein sequence ID" value="PPH69982.1"/>
    <property type="molecule type" value="Genomic_DNA"/>
</dbReference>
<keyword evidence="2" id="KW-0479">Metal-binding</keyword>
<dbReference type="InterPro" id="IPR027805">
    <property type="entry name" value="Transposase_HTH_dom"/>
</dbReference>